<feature type="transmembrane region" description="Helical" evidence="2">
    <location>
        <begin position="21"/>
        <end position="38"/>
    </location>
</feature>
<dbReference type="RefSeq" id="WP_069851544.1">
    <property type="nucleotide sequence ID" value="NZ_CP014859.1"/>
</dbReference>
<feature type="transmembrane region" description="Helical" evidence="2">
    <location>
        <begin position="58"/>
        <end position="77"/>
    </location>
</feature>
<dbReference type="EMBL" id="CP014859">
    <property type="protein sequence ID" value="AOS65086.1"/>
    <property type="molecule type" value="Genomic_DNA"/>
</dbReference>
<dbReference type="Pfam" id="PF14325">
    <property type="entry name" value="DUF4383"/>
    <property type="match status" value="1"/>
</dbReference>
<feature type="compositionally biased region" description="Basic and acidic residues" evidence="1">
    <location>
        <begin position="191"/>
        <end position="204"/>
    </location>
</feature>
<feature type="transmembrane region" description="Helical" evidence="2">
    <location>
        <begin position="109"/>
        <end position="133"/>
    </location>
</feature>
<evidence type="ECO:0000256" key="1">
    <source>
        <dbReference type="SAM" id="MobiDB-lite"/>
    </source>
</evidence>
<sequence>MRMNQYLRAGSPLSTVYRVGAGLIGAGLILFGLLALIARVQFFSTEGQPVLGMSSNGLLAVISLVVGAILIGSALIGGVVASTTAIVIGVLFLVSGMANLAVIRTPLNVFAFTLPNVVFSLVVGMLLLFLGLYGRLSGGLPEDNPFVRARHHEDPRDDHSHLHPADRRRLAEIEPLARAEHAVAEGEATPEQERLVADDAERRAQQRQQEAWRNYERDQRDEAVPTQQGGSQADARSDTQADGEVPTQQNEPGQAAPREQRSGRSDRRGGPGRHRRPPTIRA</sequence>
<feature type="compositionally biased region" description="Basic residues" evidence="1">
    <location>
        <begin position="270"/>
        <end position="282"/>
    </location>
</feature>
<dbReference type="AlphaFoldDB" id="A0AAC9N0N5"/>
<evidence type="ECO:0000313" key="4">
    <source>
        <dbReference type="Proteomes" id="UP000095210"/>
    </source>
</evidence>
<feature type="compositionally biased region" description="Basic and acidic residues" evidence="1">
    <location>
        <begin position="258"/>
        <end position="269"/>
    </location>
</feature>
<dbReference type="KEGG" id="ahm:TL08_21495"/>
<evidence type="ECO:0000313" key="3">
    <source>
        <dbReference type="EMBL" id="AOS65086.1"/>
    </source>
</evidence>
<dbReference type="Proteomes" id="UP000095210">
    <property type="component" value="Chromosome"/>
</dbReference>
<evidence type="ECO:0008006" key="5">
    <source>
        <dbReference type="Google" id="ProtNLM"/>
    </source>
</evidence>
<keyword evidence="2" id="KW-1133">Transmembrane helix</keyword>
<feature type="transmembrane region" description="Helical" evidence="2">
    <location>
        <begin position="84"/>
        <end position="103"/>
    </location>
</feature>
<keyword evidence="2" id="KW-0812">Transmembrane</keyword>
<organism evidence="3 4">
    <name type="scientific">Actinoalloteichus hymeniacidonis</name>
    <dbReference type="NCBI Taxonomy" id="340345"/>
    <lineage>
        <taxon>Bacteria</taxon>
        <taxon>Bacillati</taxon>
        <taxon>Actinomycetota</taxon>
        <taxon>Actinomycetes</taxon>
        <taxon>Pseudonocardiales</taxon>
        <taxon>Pseudonocardiaceae</taxon>
        <taxon>Actinoalloteichus</taxon>
    </lineage>
</organism>
<proteinExistence type="predicted"/>
<protein>
    <recommendedName>
        <fullName evidence="5">DUF4383 domain-containing protein</fullName>
    </recommendedName>
</protein>
<feature type="compositionally biased region" description="Basic and acidic residues" evidence="1">
    <location>
        <begin position="213"/>
        <end position="223"/>
    </location>
</feature>
<evidence type="ECO:0000256" key="2">
    <source>
        <dbReference type="SAM" id="Phobius"/>
    </source>
</evidence>
<gene>
    <name evidence="3" type="ORF">TL08_21495</name>
</gene>
<reference evidence="4" key="1">
    <citation type="submission" date="2016-03" db="EMBL/GenBank/DDBJ databases">
        <title>Complete genome sequence of the type strain Actinoalloteichus hymeniacidonis DSM 45092.</title>
        <authorList>
            <person name="Schaffert L."/>
            <person name="Albersmeier A."/>
            <person name="Winkler A."/>
            <person name="Kalinowski J."/>
            <person name="Zotchev S."/>
            <person name="Ruckert C."/>
        </authorList>
    </citation>
    <scope>NUCLEOTIDE SEQUENCE [LARGE SCALE GENOMIC DNA]</scope>
    <source>
        <strain evidence="4">HPA177(T) (DSM 45092(T))</strain>
    </source>
</reference>
<keyword evidence="2" id="KW-0472">Membrane</keyword>
<accession>A0AAC9N0N5</accession>
<feature type="region of interest" description="Disordered" evidence="1">
    <location>
        <begin position="181"/>
        <end position="282"/>
    </location>
</feature>
<name>A0AAC9N0N5_9PSEU</name>
<keyword evidence="4" id="KW-1185">Reference proteome</keyword>